<dbReference type="Proteomes" id="UP001500994">
    <property type="component" value="Unassembled WGS sequence"/>
</dbReference>
<keyword evidence="1" id="KW-0812">Transmembrane</keyword>
<dbReference type="InterPro" id="IPR000089">
    <property type="entry name" value="Biotin_lipoyl"/>
</dbReference>
<comment type="caution">
    <text evidence="3">The sequence shown here is derived from an EMBL/GenBank/DDBJ whole genome shotgun (WGS) entry which is preliminary data.</text>
</comment>
<keyword evidence="1" id="KW-1133">Transmembrane helix</keyword>
<reference evidence="4" key="1">
    <citation type="journal article" date="2019" name="Int. J. Syst. Evol. Microbiol.">
        <title>The Global Catalogue of Microorganisms (GCM) 10K type strain sequencing project: providing services to taxonomists for standard genome sequencing and annotation.</title>
        <authorList>
            <consortium name="The Broad Institute Genomics Platform"/>
            <consortium name="The Broad Institute Genome Sequencing Center for Infectious Disease"/>
            <person name="Wu L."/>
            <person name="Ma J."/>
        </authorList>
    </citation>
    <scope>NUCLEOTIDE SEQUENCE [LARGE SCALE GENOMIC DNA]</scope>
    <source>
        <strain evidence="4">JCM 16374</strain>
    </source>
</reference>
<dbReference type="Gene3D" id="2.40.50.100">
    <property type="match status" value="1"/>
</dbReference>
<dbReference type="SUPFAM" id="SSF51230">
    <property type="entry name" value="Single hybrid motif"/>
    <property type="match status" value="1"/>
</dbReference>
<feature type="domain" description="Lipoyl-binding" evidence="2">
    <location>
        <begin position="72"/>
        <end position="136"/>
    </location>
</feature>
<dbReference type="RefSeq" id="WP_344581866.1">
    <property type="nucleotide sequence ID" value="NZ_BAAARK010000025.1"/>
</dbReference>
<keyword evidence="4" id="KW-1185">Reference proteome</keyword>
<evidence type="ECO:0000256" key="1">
    <source>
        <dbReference type="SAM" id="Phobius"/>
    </source>
</evidence>
<proteinExistence type="predicted"/>
<accession>A0ABP6EYY2</accession>
<feature type="transmembrane region" description="Helical" evidence="1">
    <location>
        <begin position="29"/>
        <end position="48"/>
    </location>
</feature>
<evidence type="ECO:0000313" key="3">
    <source>
        <dbReference type="EMBL" id="GAA2679995.1"/>
    </source>
</evidence>
<sequence>MEYRRNALARLEQPEELDVPVRFAHSGGWLALGMLVVALLAGVGWAFVGTIPRSATGAGILTHPHGGFPVTSTAAGQLVSIGDNLAVGKTINAGDVVAQVVTPDQQRVDVQAAASGVVTSVAAHNGQVVTANTPLAIAEPASDADAQLVAVLYLPPGSIAGIAVGQQVDLTVASAPPPKYGSMRGTVAAVGNVPESRAQIASFLADEDLAARFAQSTQPVRVVVQLTPAKGRTPTGLVWSNGAEPPFPLPSRSLVSGSVHLAGLRPVDWFGSK</sequence>
<name>A0ABP6EYY2_9ACTN</name>
<keyword evidence="1" id="KW-0472">Membrane</keyword>
<gene>
    <name evidence="3" type="ORF">GCM10009864_60410</name>
</gene>
<dbReference type="Pfam" id="PF00364">
    <property type="entry name" value="Biotin_lipoyl"/>
    <property type="match status" value="1"/>
</dbReference>
<dbReference type="EMBL" id="BAAARK010000025">
    <property type="protein sequence ID" value="GAA2679995.1"/>
    <property type="molecule type" value="Genomic_DNA"/>
</dbReference>
<organism evidence="3 4">
    <name type="scientific">Streptomyces lunalinharesii</name>
    <dbReference type="NCBI Taxonomy" id="333384"/>
    <lineage>
        <taxon>Bacteria</taxon>
        <taxon>Bacillati</taxon>
        <taxon>Actinomycetota</taxon>
        <taxon>Actinomycetes</taxon>
        <taxon>Kitasatosporales</taxon>
        <taxon>Streptomycetaceae</taxon>
        <taxon>Streptomyces</taxon>
    </lineage>
</organism>
<dbReference type="InterPro" id="IPR011053">
    <property type="entry name" value="Single_hybrid_motif"/>
</dbReference>
<protein>
    <submittedName>
        <fullName evidence="3">HlyD family efflux transporter periplasmic adaptor subunit</fullName>
    </submittedName>
</protein>
<evidence type="ECO:0000259" key="2">
    <source>
        <dbReference type="Pfam" id="PF00364"/>
    </source>
</evidence>
<evidence type="ECO:0000313" key="4">
    <source>
        <dbReference type="Proteomes" id="UP001500994"/>
    </source>
</evidence>